<dbReference type="Gene3D" id="3.30.460.10">
    <property type="entry name" value="Beta Polymerase, domain 2"/>
    <property type="match status" value="1"/>
</dbReference>
<feature type="compositionally biased region" description="Polar residues" evidence="1">
    <location>
        <begin position="1"/>
        <end position="15"/>
    </location>
</feature>
<reference evidence="2 3" key="1">
    <citation type="journal article" date="2014" name="Genome Announc.">
        <title>Draft Genome Sequence of Amycolatopsis lurida NRRL 2430, Producer of the Glycopeptide Family Antibiotic Ristocetin.</title>
        <authorList>
            <person name="Kwun M.J."/>
            <person name="Hong H.J."/>
        </authorList>
    </citation>
    <scope>NUCLEOTIDE SEQUENCE [LARGE SCALE GENOMIC DNA]</scope>
    <source>
        <strain evidence="2 3">NRRL 2430</strain>
    </source>
</reference>
<evidence type="ECO:0000313" key="3">
    <source>
        <dbReference type="Proteomes" id="UP000256220"/>
    </source>
</evidence>
<protein>
    <submittedName>
        <fullName evidence="2">Uncharacterized protein</fullName>
    </submittedName>
</protein>
<organism evidence="2 3">
    <name type="scientific">Amycolatopsis lurida NRRL 2430</name>
    <dbReference type="NCBI Taxonomy" id="1460371"/>
    <lineage>
        <taxon>Bacteria</taxon>
        <taxon>Bacillati</taxon>
        <taxon>Actinomycetota</taxon>
        <taxon>Actinomycetes</taxon>
        <taxon>Pseudonocardiales</taxon>
        <taxon>Pseudonocardiaceae</taxon>
        <taxon>Amycolatopsis</taxon>
    </lineage>
</organism>
<dbReference type="Proteomes" id="UP000256220">
    <property type="component" value="Unassembled WGS sequence"/>
</dbReference>
<dbReference type="SUPFAM" id="SSF81301">
    <property type="entry name" value="Nucleotidyltransferase"/>
    <property type="match status" value="1"/>
</dbReference>
<comment type="caution">
    <text evidence="2">The sequence shown here is derived from an EMBL/GenBank/DDBJ whole genome shotgun (WGS) entry which is preliminary data.</text>
</comment>
<evidence type="ECO:0000313" key="2">
    <source>
        <dbReference type="EMBL" id="KFU76776.1"/>
    </source>
</evidence>
<keyword evidence="3" id="KW-1185">Reference proteome</keyword>
<dbReference type="EMBL" id="JFBM01000040">
    <property type="protein sequence ID" value="KFU76776.1"/>
    <property type="molecule type" value="Genomic_DNA"/>
</dbReference>
<evidence type="ECO:0000256" key="1">
    <source>
        <dbReference type="SAM" id="MobiDB-lite"/>
    </source>
</evidence>
<dbReference type="InterPro" id="IPR043519">
    <property type="entry name" value="NT_sf"/>
</dbReference>
<sequence length="72" mass="7542">MSSRVRGTPNVSIRDTTAPDPQVGAVRPGIEISEYDPAWPRLAARAITELENALPGVFVSIEHIGTAGTTAG</sequence>
<proteinExistence type="predicted"/>
<name>A0A2P2FJ84_AMYLU</name>
<accession>A0A2P2FJ84</accession>
<dbReference type="AlphaFoldDB" id="A0A2P2FJ84"/>
<feature type="region of interest" description="Disordered" evidence="1">
    <location>
        <begin position="1"/>
        <end position="25"/>
    </location>
</feature>
<gene>
    <name evidence="2" type="ORF">BB31_34770</name>
</gene>